<sequence length="658" mass="68480">MIQHHKQLSLDMLLPEGFGSGSSGVTALTESAVMARSDSCKASCKLAGRCRSLARKPRSTDGLEALVDRGPPGPGHPPQHLLIDGQASLVRLTANGIEWASAHGGTPATGAVPFSEILYIKRVEPCSRTALCCLPVRLGPRLEVHTISRPQRRRCDWQPRTLVLEAAAEEAVQDWAAGISAGIEAVSASRPRSLLVLLNPNSGHRKAGSLYRRVVAPALSGAGIRVVVRETQHVRHAQDIAAQLSAEQVAAIDGIVCVGGDGVFHEAMNGLLEARGAAAAAGNDELAEALSALRLAHIPAGSTDAVACTFHGTRSAFAAVAHLLLGDTTPLDVLRVDIGGRSKFACAMAAYGFLGDVTHNAEAFRWMGPVRYDLLGAVKLLAGRSYPARIRYLEGEVGRVLSRPAHAHAVCGTDCATCRTASFMNSRRRSQQQLLVAGGSSSPLASASPTVVIANGTAAASIAPPPAAAAARPTSAPAAVPAAAAAAAAAGETSGAGQLSPAASGAVNSSERSRHFLQHAAGAFERQGGEGEQWQEIEGVFRSIMLIVMPCRSDKTLHGMARHGHLSDGRLKLVLVTKCSPLQYLRFLLTMSHSGCAPGQLPYVQVLDAVAVAVEPTGGTPSAWNLDGECISSKAIADLGLAAECHQGLLRVFARGVE</sequence>
<proteinExistence type="predicted"/>
<accession>A0A9D4Z0L1</accession>
<dbReference type="GO" id="GO:0016020">
    <property type="term" value="C:membrane"/>
    <property type="evidence" value="ECO:0007669"/>
    <property type="project" value="GOC"/>
</dbReference>
<dbReference type="PANTHER" id="PTHR12358:SF54">
    <property type="entry name" value="SPHINGOSINE KINASE RELATED PROTEIN"/>
    <property type="match status" value="1"/>
</dbReference>
<dbReference type="InterPro" id="IPR050187">
    <property type="entry name" value="Lipid_Phosphate_FormReg"/>
</dbReference>
<dbReference type="GO" id="GO:0006665">
    <property type="term" value="P:sphingolipid metabolic process"/>
    <property type="evidence" value="ECO:0007669"/>
    <property type="project" value="UniProtKB-ARBA"/>
</dbReference>
<feature type="domain" description="DAGKc" evidence="1">
    <location>
        <begin position="189"/>
        <end position="340"/>
    </location>
</feature>
<evidence type="ECO:0000259" key="1">
    <source>
        <dbReference type="PROSITE" id="PS50146"/>
    </source>
</evidence>
<organism evidence="2 3">
    <name type="scientific">Chlorella vulgaris</name>
    <name type="common">Green alga</name>
    <dbReference type="NCBI Taxonomy" id="3077"/>
    <lineage>
        <taxon>Eukaryota</taxon>
        <taxon>Viridiplantae</taxon>
        <taxon>Chlorophyta</taxon>
        <taxon>core chlorophytes</taxon>
        <taxon>Trebouxiophyceae</taxon>
        <taxon>Chlorellales</taxon>
        <taxon>Chlorellaceae</taxon>
        <taxon>Chlorella clade</taxon>
        <taxon>Chlorella</taxon>
    </lineage>
</organism>
<reference evidence="2" key="2">
    <citation type="submission" date="2020-11" db="EMBL/GenBank/DDBJ databases">
        <authorList>
            <person name="Cecchin M."/>
            <person name="Marcolungo L."/>
            <person name="Rossato M."/>
            <person name="Girolomoni L."/>
            <person name="Cosentino E."/>
            <person name="Cuine S."/>
            <person name="Li-Beisson Y."/>
            <person name="Delledonne M."/>
            <person name="Ballottari M."/>
        </authorList>
    </citation>
    <scope>NUCLEOTIDE SEQUENCE</scope>
    <source>
        <strain evidence="2">211/11P</strain>
        <tissue evidence="2">Whole cell</tissue>
    </source>
</reference>
<comment type="caution">
    <text evidence="2">The sequence shown here is derived from an EMBL/GenBank/DDBJ whole genome shotgun (WGS) entry which is preliminary data.</text>
</comment>
<dbReference type="Gene3D" id="2.60.200.40">
    <property type="match status" value="1"/>
</dbReference>
<dbReference type="SMART" id="SM00046">
    <property type="entry name" value="DAGKc"/>
    <property type="match status" value="1"/>
</dbReference>
<dbReference type="GO" id="GO:0016301">
    <property type="term" value="F:kinase activity"/>
    <property type="evidence" value="ECO:0007669"/>
    <property type="project" value="InterPro"/>
</dbReference>
<evidence type="ECO:0000313" key="3">
    <source>
        <dbReference type="Proteomes" id="UP001055712"/>
    </source>
</evidence>
<protein>
    <recommendedName>
        <fullName evidence="1">DAGKc domain-containing protein</fullName>
    </recommendedName>
</protein>
<dbReference type="Gene3D" id="3.40.50.10330">
    <property type="entry name" value="Probable inorganic polyphosphate/atp-NAD kinase, domain 1"/>
    <property type="match status" value="1"/>
</dbReference>
<keyword evidence="3" id="KW-1185">Reference proteome</keyword>
<evidence type="ECO:0000313" key="2">
    <source>
        <dbReference type="EMBL" id="KAI3435722.1"/>
    </source>
</evidence>
<dbReference type="InterPro" id="IPR016064">
    <property type="entry name" value="NAD/diacylglycerol_kinase_sf"/>
</dbReference>
<dbReference type="PANTHER" id="PTHR12358">
    <property type="entry name" value="SPHINGOSINE KINASE"/>
    <property type="match status" value="1"/>
</dbReference>
<dbReference type="EMBL" id="SIDB01000002">
    <property type="protein sequence ID" value="KAI3435722.1"/>
    <property type="molecule type" value="Genomic_DNA"/>
</dbReference>
<reference evidence="2" key="1">
    <citation type="journal article" date="2019" name="Plant J.">
        <title>Chlorella vulgaris genome assembly and annotation reveals the molecular basis for metabolic acclimation to high light conditions.</title>
        <authorList>
            <person name="Cecchin M."/>
            <person name="Marcolungo L."/>
            <person name="Rossato M."/>
            <person name="Girolomoni L."/>
            <person name="Cosentino E."/>
            <person name="Cuine S."/>
            <person name="Li-Beisson Y."/>
            <person name="Delledonne M."/>
            <person name="Ballottari M."/>
        </authorList>
    </citation>
    <scope>NUCLEOTIDE SEQUENCE</scope>
    <source>
        <strain evidence="2">211/11P</strain>
    </source>
</reference>
<dbReference type="OrthoDB" id="514782at2759"/>
<dbReference type="Proteomes" id="UP001055712">
    <property type="component" value="Unassembled WGS sequence"/>
</dbReference>
<dbReference type="PROSITE" id="PS50146">
    <property type="entry name" value="DAGK"/>
    <property type="match status" value="1"/>
</dbReference>
<dbReference type="Pfam" id="PF00781">
    <property type="entry name" value="DAGK_cat"/>
    <property type="match status" value="1"/>
</dbReference>
<gene>
    <name evidence="2" type="ORF">D9Q98_001780</name>
</gene>
<dbReference type="InterPro" id="IPR001206">
    <property type="entry name" value="Diacylglycerol_kinase_cat_dom"/>
</dbReference>
<dbReference type="AlphaFoldDB" id="A0A9D4Z0L1"/>
<dbReference type="SUPFAM" id="SSF111331">
    <property type="entry name" value="NAD kinase/diacylglycerol kinase-like"/>
    <property type="match status" value="1"/>
</dbReference>
<dbReference type="InterPro" id="IPR017438">
    <property type="entry name" value="ATP-NAD_kinase_N"/>
</dbReference>
<name>A0A9D4Z0L1_CHLVU</name>